<dbReference type="Pfam" id="PF00122">
    <property type="entry name" value="E1-E2_ATPase"/>
    <property type="match status" value="1"/>
</dbReference>
<evidence type="ECO:0000256" key="7">
    <source>
        <dbReference type="ARBA" id="ARBA00022723"/>
    </source>
</evidence>
<evidence type="ECO:0000256" key="15">
    <source>
        <dbReference type="ARBA" id="ARBA00023136"/>
    </source>
</evidence>
<evidence type="ECO:0000313" key="20">
    <source>
        <dbReference type="Proteomes" id="UP000721236"/>
    </source>
</evidence>
<dbReference type="InterPro" id="IPR018303">
    <property type="entry name" value="ATPase_P-typ_P_site"/>
</dbReference>
<dbReference type="SFLD" id="SFLDF00027">
    <property type="entry name" value="p-type_atpase"/>
    <property type="match status" value="1"/>
</dbReference>
<dbReference type="SUPFAM" id="SSF81653">
    <property type="entry name" value="Calcium ATPase, transduction domain A"/>
    <property type="match status" value="1"/>
</dbReference>
<evidence type="ECO:0000256" key="6">
    <source>
        <dbReference type="ARBA" id="ARBA00022692"/>
    </source>
</evidence>
<evidence type="ECO:0000256" key="10">
    <source>
        <dbReference type="ARBA" id="ARBA00022842"/>
    </source>
</evidence>
<dbReference type="InterPro" id="IPR023214">
    <property type="entry name" value="HAD_sf"/>
</dbReference>
<feature type="transmembrane region" description="Helical" evidence="16">
    <location>
        <begin position="629"/>
        <end position="651"/>
    </location>
</feature>
<keyword evidence="2 16" id="KW-0813">Transport</keyword>
<keyword evidence="7 16" id="KW-0479">Metal-binding</keyword>
<dbReference type="InterPro" id="IPR036412">
    <property type="entry name" value="HAD-like_sf"/>
</dbReference>
<evidence type="ECO:0000256" key="9">
    <source>
        <dbReference type="ARBA" id="ARBA00022840"/>
    </source>
</evidence>
<feature type="transmembrane region" description="Helical" evidence="16">
    <location>
        <begin position="247"/>
        <end position="267"/>
    </location>
</feature>
<comment type="similarity">
    <text evidence="16">Belongs to the cation transport ATPase (P-type) (TC 3.A.3) family. Type IA subfamily.</text>
</comment>
<sequence>MQQQSLATARGADGVHRTDAAPPPVSSPIPGKAFTAALIRPALVAAVRKLSPRQQLRNPVMFVVYVGSLLTTLLCVRAAWAPAGGESWGFVLAVTVWLWFTVLFANFAEALAEGRSRQQAQALRGLKTTVMAKVLLPGRPAHARATEPRAAAALRRGDVVLVQAGDTIPGDGEVVEGVASVDESAITGESAPVIRESGGDFSSVTGGTRVLSDWIVVRITANPGETFIDRMIAMVEGAKRQKTPNELALTILLVSLTIVLLMATATLRPFSLYSAMVAQAGVPVTVTVLVALLVCLIPTTIGGLLSAIGVAGMSRMMASNVIATSGRAVEAAGDVDVLLLDKTGTITHGNRQAARFIPAPGVDAARLAEACWLASLADDTPEGRSIVALARQGQAHAAPPAAPTEVDFVAFSAQTRMSGVDLRGSAEATGGMQAVRSLRKGAADAVRGYVAARAGKFPDAVSRAVEEVARAGGTPLVVVESAGTGDGTGADVRVLGVIELKDVVKAGIRERFGELRRMGIRTVMITGDNRLTAASIAAEAGVDDFLAEATPEAKLRLIRQYQAEGRLVAMTGDGTNDAPALAQADVAVAMNSGTQAAREAANMVDLDSNPTKLIEIVEIGKQMLMTRGALTTFSVANDLAKYFAIIPAAFATTYPQLGLLNVMGLATPASAILSAVVFNALIIVALIPLALRGVRYRPLGAAVLLRRNLLVYGLGGIAVPFAGIKAIDMVIAALGWA</sequence>
<keyword evidence="14 16" id="KW-0406">Ion transport</keyword>
<dbReference type="InterPro" id="IPR001757">
    <property type="entry name" value="P_typ_ATPase"/>
</dbReference>
<dbReference type="Gene3D" id="3.40.1110.10">
    <property type="entry name" value="Calcium-transporting ATPase, cytoplasmic domain N"/>
    <property type="match status" value="1"/>
</dbReference>
<feature type="domain" description="P-type ATPase A" evidence="18">
    <location>
        <begin position="147"/>
        <end position="236"/>
    </location>
</feature>
<feature type="transmembrane region" description="Helical" evidence="16">
    <location>
        <begin position="287"/>
        <end position="310"/>
    </location>
</feature>
<dbReference type="SFLD" id="SFLDG00002">
    <property type="entry name" value="C1.7:_P-type_atpase_like"/>
    <property type="match status" value="1"/>
</dbReference>
<keyword evidence="8 16" id="KW-0547">Nucleotide-binding</keyword>
<evidence type="ECO:0000259" key="18">
    <source>
        <dbReference type="Pfam" id="PF00122"/>
    </source>
</evidence>
<evidence type="ECO:0000256" key="14">
    <source>
        <dbReference type="ARBA" id="ARBA00023065"/>
    </source>
</evidence>
<gene>
    <name evidence="19" type="primary">kdpB_2</name>
    <name evidence="16" type="synonym">kdpB</name>
    <name evidence="19" type="ORF">LMG21510_04475</name>
</gene>
<name>A0ABM8XPB7_9BURK</name>
<dbReference type="RefSeq" id="WP_224044049.1">
    <property type="nucleotide sequence ID" value="NZ_CAJZAH010000007.1"/>
</dbReference>
<keyword evidence="13 16" id="KW-1133">Transmembrane helix</keyword>
<comment type="catalytic activity">
    <reaction evidence="16">
        <text>K(+)(out) + ATP + H2O = K(+)(in) + ADP + phosphate + H(+)</text>
        <dbReference type="Rhea" id="RHEA:16777"/>
        <dbReference type="ChEBI" id="CHEBI:15377"/>
        <dbReference type="ChEBI" id="CHEBI:15378"/>
        <dbReference type="ChEBI" id="CHEBI:29103"/>
        <dbReference type="ChEBI" id="CHEBI:30616"/>
        <dbReference type="ChEBI" id="CHEBI:43474"/>
        <dbReference type="ChEBI" id="CHEBI:456216"/>
        <dbReference type="EC" id="7.2.2.6"/>
    </reaction>
</comment>
<dbReference type="PRINTS" id="PR00119">
    <property type="entry name" value="CATATPASE"/>
</dbReference>
<keyword evidence="4 16" id="KW-0633">Potassium transport</keyword>
<keyword evidence="6 16" id="KW-0812">Transmembrane</keyword>
<keyword evidence="12 16" id="KW-1278">Translocase</keyword>
<evidence type="ECO:0000256" key="16">
    <source>
        <dbReference type="HAMAP-Rule" id="MF_00285"/>
    </source>
</evidence>
<dbReference type="HAMAP" id="MF_00285">
    <property type="entry name" value="KdpB"/>
    <property type="match status" value="1"/>
</dbReference>
<dbReference type="InterPro" id="IPR059000">
    <property type="entry name" value="ATPase_P-type_domA"/>
</dbReference>
<keyword evidence="11 16" id="KW-0630">Potassium</keyword>
<feature type="transmembrane region" description="Helical" evidence="16">
    <location>
        <begin position="87"/>
        <end position="108"/>
    </location>
</feature>
<dbReference type="Pfam" id="PF00702">
    <property type="entry name" value="Hydrolase"/>
    <property type="match status" value="1"/>
</dbReference>
<dbReference type="Gene3D" id="3.40.50.1000">
    <property type="entry name" value="HAD superfamily/HAD-like"/>
    <property type="match status" value="1"/>
</dbReference>
<evidence type="ECO:0000256" key="11">
    <source>
        <dbReference type="ARBA" id="ARBA00022958"/>
    </source>
</evidence>
<evidence type="ECO:0000256" key="2">
    <source>
        <dbReference type="ARBA" id="ARBA00022448"/>
    </source>
</evidence>
<keyword evidence="15 16" id="KW-0472">Membrane</keyword>
<dbReference type="Gene3D" id="2.70.150.10">
    <property type="entry name" value="Calcium-transporting ATPase, cytoplasmic transduction domain A"/>
    <property type="match status" value="1"/>
</dbReference>
<comment type="subunit">
    <text evidence="16">The system is composed of three essential subunits: KdpA, KdpB and KdpC.</text>
</comment>
<dbReference type="InterPro" id="IPR023298">
    <property type="entry name" value="ATPase_P-typ_TM_dom_sf"/>
</dbReference>
<keyword evidence="20" id="KW-1185">Reference proteome</keyword>
<organism evidence="19 20">
    <name type="scientific">Cupriavidus respiraculi</name>
    <dbReference type="NCBI Taxonomy" id="195930"/>
    <lineage>
        <taxon>Bacteria</taxon>
        <taxon>Pseudomonadati</taxon>
        <taxon>Pseudomonadota</taxon>
        <taxon>Betaproteobacteria</taxon>
        <taxon>Burkholderiales</taxon>
        <taxon>Burkholderiaceae</taxon>
        <taxon>Cupriavidus</taxon>
    </lineage>
</organism>
<feature type="binding site" evidence="16">
    <location>
        <position position="378"/>
    </location>
    <ligand>
        <name>ATP</name>
        <dbReference type="ChEBI" id="CHEBI:30616"/>
    </ligand>
</feature>
<feature type="binding site" evidence="16">
    <location>
        <position position="573"/>
    </location>
    <ligand>
        <name>Mg(2+)</name>
        <dbReference type="ChEBI" id="CHEBI:18420"/>
    </ligand>
</feature>
<dbReference type="NCBIfam" id="TIGR01494">
    <property type="entry name" value="ATPase_P-type"/>
    <property type="match status" value="2"/>
</dbReference>
<dbReference type="InterPro" id="IPR008250">
    <property type="entry name" value="ATPase_P-typ_transduc_dom_A_sf"/>
</dbReference>
<keyword evidence="3 16" id="KW-1003">Cell membrane</keyword>
<feature type="transmembrane region" description="Helical" evidence="16">
    <location>
        <begin position="711"/>
        <end position="736"/>
    </location>
</feature>
<proteinExistence type="inferred from homology"/>
<dbReference type="InterPro" id="IPR023299">
    <property type="entry name" value="ATPase_P-typ_cyto_dom_N"/>
</dbReference>
<dbReference type="CDD" id="cd02078">
    <property type="entry name" value="P-type_ATPase_K"/>
    <property type="match status" value="1"/>
</dbReference>
<dbReference type="PANTHER" id="PTHR43743:SF1">
    <property type="entry name" value="POTASSIUM-TRANSPORTING ATPASE ATP-BINDING SUBUNIT"/>
    <property type="match status" value="1"/>
</dbReference>
<comment type="subcellular location">
    <subcellularLocation>
        <location evidence="16">Cell membrane</location>
        <topology evidence="16">Multi-pass membrane protein</topology>
    </subcellularLocation>
    <subcellularLocation>
        <location evidence="1">Membrane</location>
    </subcellularLocation>
</comment>
<dbReference type="SUPFAM" id="SSF81665">
    <property type="entry name" value="Calcium ATPase, transmembrane domain M"/>
    <property type="match status" value="1"/>
</dbReference>
<feature type="binding site" evidence="16">
    <location>
        <begin position="411"/>
        <end position="418"/>
    </location>
    <ligand>
        <name>ATP</name>
        <dbReference type="ChEBI" id="CHEBI:30616"/>
    </ligand>
</feature>
<protein>
    <recommendedName>
        <fullName evidence="16">Potassium-transporting ATPase ATP-binding subunit</fullName>
        <ecNumber evidence="16">7.2.2.6</ecNumber>
    </recommendedName>
    <alternativeName>
        <fullName evidence="16">ATP phosphohydrolase [potassium-transporting] B chain</fullName>
    </alternativeName>
    <alternativeName>
        <fullName evidence="16">Potassium-binding and translocating subunit B</fullName>
    </alternativeName>
    <alternativeName>
        <fullName evidence="16">Potassium-translocating ATPase B chain</fullName>
    </alternativeName>
</protein>
<dbReference type="GO" id="GO:0005524">
    <property type="term" value="F:ATP binding"/>
    <property type="evidence" value="ECO:0007669"/>
    <property type="project" value="UniProtKB-KW"/>
</dbReference>
<dbReference type="SFLD" id="SFLDS00003">
    <property type="entry name" value="Haloacid_Dehalogenase"/>
    <property type="match status" value="1"/>
</dbReference>
<evidence type="ECO:0000256" key="17">
    <source>
        <dbReference type="SAM" id="MobiDB-lite"/>
    </source>
</evidence>
<evidence type="ECO:0000256" key="12">
    <source>
        <dbReference type="ARBA" id="ARBA00022967"/>
    </source>
</evidence>
<dbReference type="EC" id="7.2.2.6" evidence="16"/>
<feature type="region of interest" description="Disordered" evidence="17">
    <location>
        <begin position="1"/>
        <end position="28"/>
    </location>
</feature>
<evidence type="ECO:0000256" key="5">
    <source>
        <dbReference type="ARBA" id="ARBA00022553"/>
    </source>
</evidence>
<dbReference type="SUPFAM" id="SSF81660">
    <property type="entry name" value="Metal cation-transporting ATPase, ATP-binding domain N"/>
    <property type="match status" value="1"/>
</dbReference>
<comment type="function">
    <text evidence="16">Part of the high-affinity ATP-driven potassium transport (or Kdp) system, which catalyzes the hydrolysis of ATP coupled with the electrogenic transport of potassium into the cytoplasm. This subunit is responsible for energy coupling to the transport system and for the release of the potassium ions to the cytoplasm.</text>
</comment>
<dbReference type="Proteomes" id="UP000721236">
    <property type="component" value="Unassembled WGS sequence"/>
</dbReference>
<evidence type="ECO:0000256" key="3">
    <source>
        <dbReference type="ARBA" id="ARBA00022475"/>
    </source>
</evidence>
<feature type="transmembrane region" description="Helical" evidence="16">
    <location>
        <begin position="671"/>
        <end position="691"/>
    </location>
</feature>
<feature type="transmembrane region" description="Helical" evidence="16">
    <location>
        <begin position="60"/>
        <end position="81"/>
    </location>
</feature>
<keyword evidence="10 16" id="KW-0460">Magnesium</keyword>
<evidence type="ECO:0000256" key="1">
    <source>
        <dbReference type="ARBA" id="ARBA00004370"/>
    </source>
</evidence>
<comment type="caution">
    <text evidence="19">The sequence shown here is derived from an EMBL/GenBank/DDBJ whole genome shotgun (WGS) entry which is preliminary data.</text>
</comment>
<evidence type="ECO:0000256" key="13">
    <source>
        <dbReference type="ARBA" id="ARBA00022989"/>
    </source>
</evidence>
<reference evidence="19 20" key="1">
    <citation type="submission" date="2021-08" db="EMBL/GenBank/DDBJ databases">
        <authorList>
            <person name="Peeters C."/>
        </authorList>
    </citation>
    <scope>NUCLEOTIDE SEQUENCE [LARGE SCALE GENOMIC DNA]</scope>
    <source>
        <strain evidence="19 20">LMG 21510</strain>
    </source>
</reference>
<feature type="binding site" evidence="16">
    <location>
        <position position="382"/>
    </location>
    <ligand>
        <name>ATP</name>
        <dbReference type="ChEBI" id="CHEBI:30616"/>
    </ligand>
</feature>
<dbReference type="InterPro" id="IPR006391">
    <property type="entry name" value="P-type_ATPase_bsu_IA"/>
</dbReference>
<keyword evidence="9 16" id="KW-0067">ATP-binding</keyword>
<keyword evidence="5 16" id="KW-0597">Phosphoprotein</keyword>
<dbReference type="EMBL" id="CAJZAH010000007">
    <property type="protein sequence ID" value="CAG9182116.1"/>
    <property type="molecule type" value="Genomic_DNA"/>
</dbReference>
<accession>A0ABM8XPB7</accession>
<dbReference type="SUPFAM" id="SSF56784">
    <property type="entry name" value="HAD-like"/>
    <property type="match status" value="1"/>
</dbReference>
<dbReference type="InterPro" id="IPR044492">
    <property type="entry name" value="P_typ_ATPase_HD_dom"/>
</dbReference>
<feature type="active site" description="4-aspartylphosphate intermediate" evidence="16">
    <location>
        <position position="341"/>
    </location>
</feature>
<dbReference type="PROSITE" id="PS00154">
    <property type="entry name" value="ATPASE_E1_E2"/>
    <property type="match status" value="1"/>
</dbReference>
<feature type="binding site" evidence="16">
    <location>
        <position position="577"/>
    </location>
    <ligand>
        <name>Mg(2+)</name>
        <dbReference type="ChEBI" id="CHEBI:18420"/>
    </ligand>
</feature>
<feature type="binding site" evidence="16">
    <location>
        <position position="440"/>
    </location>
    <ligand>
        <name>ATP</name>
        <dbReference type="ChEBI" id="CHEBI:30616"/>
    </ligand>
</feature>
<dbReference type="PANTHER" id="PTHR43743">
    <property type="entry name" value="POTASSIUM-TRANSPORTING ATPASE ATP-BINDING SUBUNIT"/>
    <property type="match status" value="1"/>
</dbReference>
<evidence type="ECO:0000256" key="8">
    <source>
        <dbReference type="ARBA" id="ARBA00022741"/>
    </source>
</evidence>
<evidence type="ECO:0000256" key="4">
    <source>
        <dbReference type="ARBA" id="ARBA00022538"/>
    </source>
</evidence>
<dbReference type="NCBIfam" id="TIGR01497">
    <property type="entry name" value="kdpB"/>
    <property type="match status" value="1"/>
</dbReference>
<evidence type="ECO:0000313" key="19">
    <source>
        <dbReference type="EMBL" id="CAG9182116.1"/>
    </source>
</evidence>